<keyword evidence="4" id="KW-1185">Reference proteome</keyword>
<dbReference type="PANTHER" id="PTHR43674:SF2">
    <property type="entry name" value="BETA-UREIDOPROPIONASE"/>
    <property type="match status" value="1"/>
</dbReference>
<dbReference type="Gene3D" id="3.60.110.10">
    <property type="entry name" value="Carbon-nitrogen hydrolase"/>
    <property type="match status" value="1"/>
</dbReference>
<dbReference type="RefSeq" id="WP_386820447.1">
    <property type="nucleotide sequence ID" value="NZ_JBHUIT010000017.1"/>
</dbReference>
<dbReference type="InterPro" id="IPR003010">
    <property type="entry name" value="C-N_Hydrolase"/>
</dbReference>
<dbReference type="InterPro" id="IPR036526">
    <property type="entry name" value="C-N_Hydrolase_sf"/>
</dbReference>
<organism evidence="3 4">
    <name type="scientific">Luteolibacter algae</name>
    <dbReference type="NCBI Taxonomy" id="454151"/>
    <lineage>
        <taxon>Bacteria</taxon>
        <taxon>Pseudomonadati</taxon>
        <taxon>Verrucomicrobiota</taxon>
        <taxon>Verrucomicrobiia</taxon>
        <taxon>Verrucomicrobiales</taxon>
        <taxon>Verrucomicrobiaceae</taxon>
        <taxon>Luteolibacter</taxon>
    </lineage>
</organism>
<dbReference type="InterPro" id="IPR050345">
    <property type="entry name" value="Aliph_Amidase/BUP"/>
</dbReference>
<reference evidence="4" key="1">
    <citation type="journal article" date="2019" name="Int. J. Syst. Evol. Microbiol.">
        <title>The Global Catalogue of Microorganisms (GCM) 10K type strain sequencing project: providing services to taxonomists for standard genome sequencing and annotation.</title>
        <authorList>
            <consortium name="The Broad Institute Genomics Platform"/>
            <consortium name="The Broad Institute Genome Sequencing Center for Infectious Disease"/>
            <person name="Wu L."/>
            <person name="Ma J."/>
        </authorList>
    </citation>
    <scope>NUCLEOTIDE SEQUENCE [LARGE SCALE GENOMIC DNA]</scope>
    <source>
        <strain evidence="4">CGMCC 4.7106</strain>
    </source>
</reference>
<evidence type="ECO:0000313" key="3">
    <source>
        <dbReference type="EMBL" id="MFD2257161.1"/>
    </source>
</evidence>
<dbReference type="Proteomes" id="UP001597375">
    <property type="component" value="Unassembled WGS sequence"/>
</dbReference>
<feature type="domain" description="CN hydrolase" evidence="2">
    <location>
        <begin position="2"/>
        <end position="255"/>
    </location>
</feature>
<evidence type="ECO:0000259" key="2">
    <source>
        <dbReference type="PROSITE" id="PS50263"/>
    </source>
</evidence>
<name>A0ABW5DAT6_9BACT</name>
<proteinExistence type="predicted"/>
<dbReference type="SUPFAM" id="SSF56317">
    <property type="entry name" value="Carbon-nitrogen hydrolase"/>
    <property type="match status" value="1"/>
</dbReference>
<keyword evidence="1 3" id="KW-0378">Hydrolase</keyword>
<dbReference type="EMBL" id="JBHUIT010000017">
    <property type="protein sequence ID" value="MFD2257161.1"/>
    <property type="molecule type" value="Genomic_DNA"/>
</dbReference>
<evidence type="ECO:0000313" key="4">
    <source>
        <dbReference type="Proteomes" id="UP001597375"/>
    </source>
</evidence>
<dbReference type="Pfam" id="PF00795">
    <property type="entry name" value="CN_hydrolase"/>
    <property type="match status" value="1"/>
</dbReference>
<comment type="caution">
    <text evidence="3">The sequence shown here is derived from an EMBL/GenBank/DDBJ whole genome shotgun (WGS) entry which is preliminary data.</text>
</comment>
<evidence type="ECO:0000256" key="1">
    <source>
        <dbReference type="ARBA" id="ARBA00022801"/>
    </source>
</evidence>
<dbReference type="CDD" id="cd07573">
    <property type="entry name" value="CPA"/>
    <property type="match status" value="1"/>
</dbReference>
<sequence length="284" mass="32041">MPRIALLQSKTFPTKEEAFDHHETLIRAAAEGGAQIIVTQELFLTPYFCTVQDVNRFDLADVLPGPVTDRLGRIARELGVVLVSSLFEHRGPGLYHNTASIHDADGSLLGLYRKAHIPQDPGFEEKFYFTPGDSGWPVWDTAFGKIGVLICWDQWYPEAARLMALGGAELLIYPTAIGWLPEEKEELGIAQHCAWESVQRGHAVANGCYLAAVNRAGTHDGTEFWGQSFVANPYGELVAKASVENEEILYHDVNFKMVEDFRRIWPFFRDRRIDAYEGLSTRWR</sequence>
<accession>A0ABW5DAT6</accession>
<gene>
    <name evidence="3" type="ORF">ACFSSA_10765</name>
</gene>
<protein>
    <submittedName>
        <fullName evidence="3">Carbon-nitrogen hydrolase</fullName>
    </submittedName>
</protein>
<dbReference type="PROSITE" id="PS50263">
    <property type="entry name" value="CN_HYDROLASE"/>
    <property type="match status" value="1"/>
</dbReference>
<dbReference type="GO" id="GO:0016787">
    <property type="term" value="F:hydrolase activity"/>
    <property type="evidence" value="ECO:0007669"/>
    <property type="project" value="UniProtKB-KW"/>
</dbReference>
<dbReference type="PANTHER" id="PTHR43674">
    <property type="entry name" value="NITRILASE C965.09-RELATED"/>
    <property type="match status" value="1"/>
</dbReference>